<accession>A0A518FGX1</accession>
<proteinExistence type="predicted"/>
<dbReference type="EMBL" id="CP036317">
    <property type="protein sequence ID" value="QDV15581.1"/>
    <property type="molecule type" value="Genomic_DNA"/>
</dbReference>
<evidence type="ECO:0000313" key="1">
    <source>
        <dbReference type="EMBL" id="QDV15581.1"/>
    </source>
</evidence>
<dbReference type="Proteomes" id="UP000320839">
    <property type="component" value="Chromosome"/>
</dbReference>
<protein>
    <submittedName>
        <fullName evidence="1">Uncharacterized protein</fullName>
    </submittedName>
</protein>
<dbReference type="AlphaFoldDB" id="A0A518FGX1"/>
<gene>
    <name evidence="1" type="ORF">Pan153_01950</name>
</gene>
<reference evidence="1 2" key="1">
    <citation type="submission" date="2019-02" db="EMBL/GenBank/DDBJ databases">
        <title>Deep-cultivation of Planctomycetes and their phenomic and genomic characterization uncovers novel biology.</title>
        <authorList>
            <person name="Wiegand S."/>
            <person name="Jogler M."/>
            <person name="Boedeker C."/>
            <person name="Pinto D."/>
            <person name="Vollmers J."/>
            <person name="Rivas-Marin E."/>
            <person name="Kohn T."/>
            <person name="Peeters S.H."/>
            <person name="Heuer A."/>
            <person name="Rast P."/>
            <person name="Oberbeckmann S."/>
            <person name="Bunk B."/>
            <person name="Jeske O."/>
            <person name="Meyerdierks A."/>
            <person name="Storesund J.E."/>
            <person name="Kallscheuer N."/>
            <person name="Luecker S."/>
            <person name="Lage O.M."/>
            <person name="Pohl T."/>
            <person name="Merkel B.J."/>
            <person name="Hornburger P."/>
            <person name="Mueller R.-W."/>
            <person name="Bruemmer F."/>
            <person name="Labrenz M."/>
            <person name="Spormann A.M."/>
            <person name="Op den Camp H."/>
            <person name="Overmann J."/>
            <person name="Amann R."/>
            <person name="Jetten M.S.M."/>
            <person name="Mascher T."/>
            <person name="Medema M.H."/>
            <person name="Devos D.P."/>
            <person name="Kaster A.-K."/>
            <person name="Ovreas L."/>
            <person name="Rohde M."/>
            <person name="Galperin M.Y."/>
            <person name="Jogler C."/>
        </authorList>
    </citation>
    <scope>NUCLEOTIDE SEQUENCE [LARGE SCALE GENOMIC DNA]</scope>
    <source>
        <strain evidence="1 2">Pan153</strain>
    </source>
</reference>
<dbReference type="RefSeq" id="WP_145453658.1">
    <property type="nucleotide sequence ID" value="NZ_CP036317.1"/>
</dbReference>
<evidence type="ECO:0000313" key="2">
    <source>
        <dbReference type="Proteomes" id="UP000320839"/>
    </source>
</evidence>
<sequence length="120" mass="13680">MSGSRNQFPSKKAQEIFRQKVQAISSRPQIYTPNGTFQEVILYINAFIDGAGYPTGEINLESGMAPFARWLLKVDGHKSYLSQDYSRWEEILLVFCKGDEQFAISSLGTLYEEYLSDTHD</sequence>
<name>A0A518FGX1_9PLAN</name>
<organism evidence="1 2">
    <name type="scientific">Gimesia panareensis</name>
    <dbReference type="NCBI Taxonomy" id="2527978"/>
    <lineage>
        <taxon>Bacteria</taxon>
        <taxon>Pseudomonadati</taxon>
        <taxon>Planctomycetota</taxon>
        <taxon>Planctomycetia</taxon>
        <taxon>Planctomycetales</taxon>
        <taxon>Planctomycetaceae</taxon>
        <taxon>Gimesia</taxon>
    </lineage>
</organism>